<reference evidence="9 10" key="1">
    <citation type="submission" date="2020-07" db="EMBL/GenBank/DDBJ databases">
        <authorList>
            <person name="Li M."/>
        </authorList>
    </citation>
    <scope>NUCLEOTIDE SEQUENCE [LARGE SCALE GENOMIC DNA]</scope>
    <source>
        <strain evidence="9 10">DSM 23284</strain>
    </source>
</reference>
<gene>
    <name evidence="9" type="ORF">H1W37_13070</name>
</gene>
<dbReference type="SUPFAM" id="SSF49785">
    <property type="entry name" value="Galactose-binding domain-like"/>
    <property type="match status" value="1"/>
</dbReference>
<evidence type="ECO:0000259" key="7">
    <source>
        <dbReference type="Pfam" id="PF17753"/>
    </source>
</evidence>
<dbReference type="Proteomes" id="UP000559404">
    <property type="component" value="Unassembled WGS sequence"/>
</dbReference>
<dbReference type="PANTHER" id="PTHR43730:SF1">
    <property type="entry name" value="BETA-MANNOSIDASE"/>
    <property type="match status" value="1"/>
</dbReference>
<evidence type="ECO:0000259" key="8">
    <source>
        <dbReference type="Pfam" id="PF22666"/>
    </source>
</evidence>
<protein>
    <recommendedName>
        <fullName evidence="2">beta-mannosidase</fullName>
        <ecNumber evidence="2">3.2.1.25</ecNumber>
    </recommendedName>
</protein>
<name>A0A838XU81_9HYPH</name>
<keyword evidence="4" id="KW-0325">Glycoprotein</keyword>
<keyword evidence="5" id="KW-0326">Glycosidase</keyword>
<dbReference type="InterPro" id="IPR054593">
    <property type="entry name" value="Beta-mannosidase-like_N2"/>
</dbReference>
<evidence type="ECO:0000256" key="5">
    <source>
        <dbReference type="ARBA" id="ARBA00023295"/>
    </source>
</evidence>
<comment type="caution">
    <text evidence="9">The sequence shown here is derived from an EMBL/GenBank/DDBJ whole genome shotgun (WGS) entry which is preliminary data.</text>
</comment>
<evidence type="ECO:0000256" key="6">
    <source>
        <dbReference type="SAM" id="MobiDB-lite"/>
    </source>
</evidence>
<comment type="catalytic activity">
    <reaction evidence="1">
        <text>Hydrolysis of terminal, non-reducing beta-D-mannose residues in beta-D-mannosides.</text>
        <dbReference type="EC" id="3.2.1.25"/>
    </reaction>
</comment>
<evidence type="ECO:0000313" key="10">
    <source>
        <dbReference type="Proteomes" id="UP000559404"/>
    </source>
</evidence>
<feature type="region of interest" description="Disordered" evidence="6">
    <location>
        <begin position="799"/>
        <end position="830"/>
    </location>
</feature>
<evidence type="ECO:0000313" key="9">
    <source>
        <dbReference type="EMBL" id="MBA4612591.1"/>
    </source>
</evidence>
<dbReference type="InterPro" id="IPR036156">
    <property type="entry name" value="Beta-gal/glucu_dom_sf"/>
</dbReference>
<dbReference type="EC" id="3.2.1.25" evidence="2"/>
<reference evidence="9 10" key="2">
    <citation type="submission" date="2020-08" db="EMBL/GenBank/DDBJ databases">
        <title>Stappia taiwanensis sp. nov., isolated from a coastal thermal spring.</title>
        <authorList>
            <person name="Kampfer P."/>
        </authorList>
    </citation>
    <scope>NUCLEOTIDE SEQUENCE [LARGE SCALE GENOMIC DNA]</scope>
    <source>
        <strain evidence="9 10">DSM 23284</strain>
    </source>
</reference>
<dbReference type="InterPro" id="IPR013783">
    <property type="entry name" value="Ig-like_fold"/>
</dbReference>
<dbReference type="SUPFAM" id="SSF49303">
    <property type="entry name" value="beta-Galactosidase/glucuronidase domain"/>
    <property type="match status" value="2"/>
</dbReference>
<accession>A0A838XU81</accession>
<evidence type="ECO:0000256" key="4">
    <source>
        <dbReference type="ARBA" id="ARBA00023180"/>
    </source>
</evidence>
<dbReference type="Gene3D" id="2.60.120.260">
    <property type="entry name" value="Galactose-binding domain-like"/>
    <property type="match status" value="1"/>
</dbReference>
<dbReference type="InterPro" id="IPR041625">
    <property type="entry name" value="Beta-mannosidase_Ig"/>
</dbReference>
<dbReference type="Pfam" id="PF22666">
    <property type="entry name" value="Glyco_hydro_2_N2"/>
    <property type="match status" value="1"/>
</dbReference>
<dbReference type="SUPFAM" id="SSF51445">
    <property type="entry name" value="(Trans)glycosidases"/>
    <property type="match status" value="1"/>
</dbReference>
<feature type="domain" description="Beta-mannosidase-like galactose-binding" evidence="8">
    <location>
        <begin position="38"/>
        <end position="183"/>
    </location>
</feature>
<sequence length="830" mass="90006">MDGLSLETTADTLLAADWSMTLAPAGAWSGPEDLDPSAGWSPAPVPGTAAEALTASGRFDPKAPEPLHDKDVWYRATIQPIRPGGHRLRFEGLATICEAWVDGTPVLISNSMYAPRDIALDLQEPAELVLCFRALAPHLEKRGPRARWRTRLATSQGLRLLRTTLFGHMPGWCPEIHAVGPWRPIRLMTDDGPLVRDLTIASRLGEDGTGRLEVALTLPPMDEAPLLACAGWETPLDEEDTPGRYRGEMLLPAIEPWWPHTHGTPHLHDIALRIGDVTVPLGRTGFRRIEVDHGADGEGFALKVNGVPVFCRGAVWTTADILRLPSGHADYRPWLERAVAGNMNMLRIGGTMAPEGPAFFELCDALGLMVWQDLPFANFDYPAADDSFREVVTRETESLLGAVSASPSLVVVCGGSEMYQQGAMLGLPESRWRGPLTEEILPAAVNAVRPDVIYVPNSPSGGAMPFSPNAGIAHYYGVGAYRRPLEDARRANVRFTTECLAFANVPEAETVAAHLPGGPGHDPDWKRGVPRDRSVGWDFEDIRDHYVELLYDIAPLDLRYGDPAAYLDHGRAAIAEVMEATVAEWRRHGSSCHGALVWTLQDLVPGAGWGVIDATGLPKSTWYALRRAFRPLAVMVTDEGTNGLDIHLVNDGPNPRLLRVELTCLGEGVLPVASGALEVDLEGRATRRLAATDLLGAFFDVTHAFRFGPPSHDAVHVRLVDRQSGEAVDEAFHFPLGRSALRRDATITARVEQTDEGGFMLVLSTDRLAPSVSIEDANYLPEDNWFHLAPGAEKSIALAPRQGAAESPDKPAPRGTVTPLGGKPSPYAAG</sequence>
<organism evidence="9 10">
    <name type="scientific">Stappia taiwanensis</name>
    <dbReference type="NCBI Taxonomy" id="992267"/>
    <lineage>
        <taxon>Bacteria</taxon>
        <taxon>Pseudomonadati</taxon>
        <taxon>Pseudomonadota</taxon>
        <taxon>Alphaproteobacteria</taxon>
        <taxon>Hyphomicrobiales</taxon>
        <taxon>Stappiaceae</taxon>
        <taxon>Stappia</taxon>
    </lineage>
</organism>
<dbReference type="RefSeq" id="WP_181760887.1">
    <property type="nucleotide sequence ID" value="NZ_BMCR01000003.1"/>
</dbReference>
<dbReference type="InterPro" id="IPR050887">
    <property type="entry name" value="Beta-mannosidase_GH2"/>
</dbReference>
<evidence type="ECO:0000256" key="1">
    <source>
        <dbReference type="ARBA" id="ARBA00000829"/>
    </source>
</evidence>
<dbReference type="InterPro" id="IPR008979">
    <property type="entry name" value="Galactose-bd-like_sf"/>
</dbReference>
<dbReference type="GO" id="GO:0006516">
    <property type="term" value="P:glycoprotein catabolic process"/>
    <property type="evidence" value="ECO:0007669"/>
    <property type="project" value="TreeGrafter"/>
</dbReference>
<keyword evidence="10" id="KW-1185">Reference proteome</keyword>
<evidence type="ECO:0000256" key="3">
    <source>
        <dbReference type="ARBA" id="ARBA00022801"/>
    </source>
</evidence>
<dbReference type="PANTHER" id="PTHR43730">
    <property type="entry name" value="BETA-MANNOSIDASE"/>
    <property type="match status" value="1"/>
</dbReference>
<dbReference type="AlphaFoldDB" id="A0A838XU81"/>
<dbReference type="Gene3D" id="3.20.20.80">
    <property type="entry name" value="Glycosidases"/>
    <property type="match status" value="1"/>
</dbReference>
<dbReference type="GO" id="GO:0004567">
    <property type="term" value="F:beta-mannosidase activity"/>
    <property type="evidence" value="ECO:0007669"/>
    <property type="project" value="UniProtKB-EC"/>
</dbReference>
<feature type="domain" description="Beta-mannosidase Ig-fold" evidence="7">
    <location>
        <begin position="744"/>
        <end position="803"/>
    </location>
</feature>
<proteinExistence type="predicted"/>
<keyword evidence="3 9" id="KW-0378">Hydrolase</keyword>
<feature type="region of interest" description="Disordered" evidence="6">
    <location>
        <begin position="27"/>
        <end position="47"/>
    </location>
</feature>
<dbReference type="EMBL" id="JACEON010000012">
    <property type="protein sequence ID" value="MBA4612591.1"/>
    <property type="molecule type" value="Genomic_DNA"/>
</dbReference>
<dbReference type="Gene3D" id="2.60.40.10">
    <property type="entry name" value="Immunoglobulins"/>
    <property type="match status" value="1"/>
</dbReference>
<dbReference type="InterPro" id="IPR017853">
    <property type="entry name" value="GH"/>
</dbReference>
<dbReference type="Pfam" id="PF17753">
    <property type="entry name" value="Ig_mannosidase"/>
    <property type="match status" value="1"/>
</dbReference>
<evidence type="ECO:0000256" key="2">
    <source>
        <dbReference type="ARBA" id="ARBA00012754"/>
    </source>
</evidence>